<reference evidence="8" key="1">
    <citation type="submission" date="2023-07" db="EMBL/GenBank/DDBJ databases">
        <authorList>
            <person name="Yue Y."/>
        </authorList>
    </citation>
    <scope>NUCLEOTIDE SEQUENCE [LARGE SCALE GENOMIC DNA]</scope>
    <source>
        <strain evidence="8">D23</strain>
    </source>
</reference>
<name>A0ABS7XMT3_9FLAO</name>
<dbReference type="PANTHER" id="PTHR37422:SF17">
    <property type="entry name" value="O-ANTIGEN LIGASE"/>
    <property type="match status" value="1"/>
</dbReference>
<sequence>MIKNLEENTKTQIIGYLVFMTLGSLLLRGSFFSALFNGILIVTLLVFLKWKINKIDFKEFVLLSILFLPTLIGFLYSEDRLKAIEFVYRSAPLILIPYLYLKTDTKAILNGFSFIEKYLPLLTVSVFLGYIIIGYYYFRTGLGDFLYYSNFSRLTDIHPTYAGCIVNLALIFWLKNYKTHTHVIYRAVVVLSFILILFVIGSKATIFIALIITGWFTFTSKISLFTRLFLIATPFFLLILFKTNIENRLSDKKLESNENINTIELLNNLYDNDIKPRVLLWKSNIATVSGLEIIFGKGTIANEEDRLKQYKKNGLTYATENKYNAHNQYVEIYYHYGLFGVLAFLVHCIFMIRIIIASKESYYLLIFSSFLFYFLFESLLVRSFGIIVYAFAISYIYIKVKNAKNLPT</sequence>
<proteinExistence type="predicted"/>
<feature type="transmembrane region" description="Helical" evidence="5">
    <location>
        <begin position="158"/>
        <end position="175"/>
    </location>
</feature>
<dbReference type="InterPro" id="IPR051533">
    <property type="entry name" value="WaaL-like"/>
</dbReference>
<dbReference type="PANTHER" id="PTHR37422">
    <property type="entry name" value="TEICHURONIC ACID BIOSYNTHESIS PROTEIN TUAE"/>
    <property type="match status" value="1"/>
</dbReference>
<keyword evidence="3 5" id="KW-1133">Transmembrane helix</keyword>
<dbReference type="RefSeq" id="WP_224524792.1">
    <property type="nucleotide sequence ID" value="NZ_JAIUJR010000001.1"/>
</dbReference>
<evidence type="ECO:0000259" key="6">
    <source>
        <dbReference type="Pfam" id="PF04932"/>
    </source>
</evidence>
<dbReference type="Proteomes" id="UP001198901">
    <property type="component" value="Unassembled WGS sequence"/>
</dbReference>
<dbReference type="Pfam" id="PF04932">
    <property type="entry name" value="Wzy_C"/>
    <property type="match status" value="1"/>
</dbReference>
<keyword evidence="4 5" id="KW-0472">Membrane</keyword>
<comment type="caution">
    <text evidence="7">The sequence shown here is derived from an EMBL/GenBank/DDBJ whole genome shotgun (WGS) entry which is preliminary data.</text>
</comment>
<protein>
    <recommendedName>
        <fullName evidence="6">O-antigen ligase-related domain-containing protein</fullName>
    </recommendedName>
</protein>
<feature type="transmembrane region" description="Helical" evidence="5">
    <location>
        <begin position="60"/>
        <end position="77"/>
    </location>
</feature>
<evidence type="ECO:0000256" key="2">
    <source>
        <dbReference type="ARBA" id="ARBA00022692"/>
    </source>
</evidence>
<dbReference type="EMBL" id="JAIUJR010000001">
    <property type="protein sequence ID" value="MCA0131298.1"/>
    <property type="molecule type" value="Genomic_DNA"/>
</dbReference>
<evidence type="ECO:0000256" key="4">
    <source>
        <dbReference type="ARBA" id="ARBA00023136"/>
    </source>
</evidence>
<feature type="transmembrane region" description="Helical" evidence="5">
    <location>
        <begin position="332"/>
        <end position="356"/>
    </location>
</feature>
<feature type="transmembrane region" description="Helical" evidence="5">
    <location>
        <begin position="222"/>
        <end position="241"/>
    </location>
</feature>
<evidence type="ECO:0000256" key="5">
    <source>
        <dbReference type="SAM" id="Phobius"/>
    </source>
</evidence>
<keyword evidence="8" id="KW-1185">Reference proteome</keyword>
<keyword evidence="2 5" id="KW-0812">Transmembrane</keyword>
<evidence type="ECO:0000313" key="7">
    <source>
        <dbReference type="EMBL" id="MCA0131298.1"/>
    </source>
</evidence>
<feature type="domain" description="O-antigen ligase-related" evidence="6">
    <location>
        <begin position="190"/>
        <end position="345"/>
    </location>
</feature>
<organism evidence="7 8">
    <name type="scientific">Winogradskyella alexanderae</name>
    <dbReference type="NCBI Taxonomy" id="2877123"/>
    <lineage>
        <taxon>Bacteria</taxon>
        <taxon>Pseudomonadati</taxon>
        <taxon>Bacteroidota</taxon>
        <taxon>Flavobacteriia</taxon>
        <taxon>Flavobacteriales</taxon>
        <taxon>Flavobacteriaceae</taxon>
        <taxon>Winogradskyella</taxon>
    </lineage>
</organism>
<accession>A0ABS7XMT3</accession>
<feature type="transmembrane region" description="Helical" evidence="5">
    <location>
        <begin position="362"/>
        <end position="392"/>
    </location>
</feature>
<feature type="transmembrane region" description="Helical" evidence="5">
    <location>
        <begin position="187"/>
        <end position="216"/>
    </location>
</feature>
<evidence type="ECO:0000313" key="8">
    <source>
        <dbReference type="Proteomes" id="UP001198901"/>
    </source>
</evidence>
<evidence type="ECO:0000256" key="3">
    <source>
        <dbReference type="ARBA" id="ARBA00022989"/>
    </source>
</evidence>
<feature type="transmembrane region" description="Helical" evidence="5">
    <location>
        <begin position="25"/>
        <end position="48"/>
    </location>
</feature>
<dbReference type="InterPro" id="IPR007016">
    <property type="entry name" value="O-antigen_ligase-rel_domated"/>
</dbReference>
<gene>
    <name evidence="7" type="ORF">LBU54_01790</name>
</gene>
<comment type="subcellular location">
    <subcellularLocation>
        <location evidence="1">Membrane</location>
        <topology evidence="1">Multi-pass membrane protein</topology>
    </subcellularLocation>
</comment>
<evidence type="ECO:0000256" key="1">
    <source>
        <dbReference type="ARBA" id="ARBA00004141"/>
    </source>
</evidence>
<feature type="transmembrane region" description="Helical" evidence="5">
    <location>
        <begin position="121"/>
        <end position="138"/>
    </location>
</feature>